<dbReference type="HOGENOM" id="CLU_2654153_0_0_1"/>
<evidence type="ECO:0000313" key="1">
    <source>
        <dbReference type="EMBL" id="KDQ16765.1"/>
    </source>
</evidence>
<dbReference type="EMBL" id="KL198026">
    <property type="protein sequence ID" value="KDQ16765.1"/>
    <property type="molecule type" value="Genomic_DNA"/>
</dbReference>
<sequence length="76" mass="8537">MIGRSKSSCYSFDRVFKAYRTSFPARPQFRTRGTHNKIYAKWAKPNLSNLAQDLQSGPACSRNSVLISRITPASPT</sequence>
<dbReference type="Pfam" id="PF14441">
    <property type="entry name" value="OTT_1508_deam"/>
    <property type="match status" value="1"/>
</dbReference>
<accession>A0A067MPY7</accession>
<proteinExistence type="predicted"/>
<keyword evidence="2" id="KW-1185">Reference proteome</keyword>
<name>A0A067MPY7_BOTB1</name>
<evidence type="ECO:0000313" key="2">
    <source>
        <dbReference type="Proteomes" id="UP000027195"/>
    </source>
</evidence>
<gene>
    <name evidence="1" type="ORF">BOTBODRAFT_239964</name>
</gene>
<dbReference type="InterPro" id="IPR027796">
    <property type="entry name" value="OTT_1508_deam-like"/>
</dbReference>
<dbReference type="Proteomes" id="UP000027195">
    <property type="component" value="Unassembled WGS sequence"/>
</dbReference>
<reference evidence="2" key="1">
    <citation type="journal article" date="2014" name="Proc. Natl. Acad. Sci. U.S.A.">
        <title>Extensive sampling of basidiomycete genomes demonstrates inadequacy of the white-rot/brown-rot paradigm for wood decay fungi.</title>
        <authorList>
            <person name="Riley R."/>
            <person name="Salamov A.A."/>
            <person name="Brown D.W."/>
            <person name="Nagy L.G."/>
            <person name="Floudas D."/>
            <person name="Held B.W."/>
            <person name="Levasseur A."/>
            <person name="Lombard V."/>
            <person name="Morin E."/>
            <person name="Otillar R."/>
            <person name="Lindquist E.A."/>
            <person name="Sun H."/>
            <person name="LaButti K.M."/>
            <person name="Schmutz J."/>
            <person name="Jabbour D."/>
            <person name="Luo H."/>
            <person name="Baker S.E."/>
            <person name="Pisabarro A.G."/>
            <person name="Walton J.D."/>
            <person name="Blanchette R.A."/>
            <person name="Henrissat B."/>
            <person name="Martin F."/>
            <person name="Cullen D."/>
            <person name="Hibbett D.S."/>
            <person name="Grigoriev I.V."/>
        </authorList>
    </citation>
    <scope>NUCLEOTIDE SEQUENCE [LARGE SCALE GENOMIC DNA]</scope>
    <source>
        <strain evidence="2">FD-172 SS1</strain>
    </source>
</reference>
<dbReference type="InParanoid" id="A0A067MPY7"/>
<organism evidence="1 2">
    <name type="scientific">Botryobasidium botryosum (strain FD-172 SS1)</name>
    <dbReference type="NCBI Taxonomy" id="930990"/>
    <lineage>
        <taxon>Eukaryota</taxon>
        <taxon>Fungi</taxon>
        <taxon>Dikarya</taxon>
        <taxon>Basidiomycota</taxon>
        <taxon>Agaricomycotina</taxon>
        <taxon>Agaricomycetes</taxon>
        <taxon>Cantharellales</taxon>
        <taxon>Botryobasidiaceae</taxon>
        <taxon>Botryobasidium</taxon>
    </lineage>
</organism>
<protein>
    <submittedName>
        <fullName evidence="1">Uncharacterized protein</fullName>
    </submittedName>
</protein>
<dbReference type="AlphaFoldDB" id="A0A067MPY7"/>